<sequence>MAGELLDVRDGARLVPAWDLLADLVSSVAGPLEATGDRELVDAGLERIRRRGTGADLQRRAFAETGSFEGVVDGVCETTAPT</sequence>
<dbReference type="Proteomes" id="UP000035721">
    <property type="component" value="Unassembled WGS sequence"/>
</dbReference>
<organism evidence="1 2">
    <name type="scientific">Nostocoides japonicum T1-X7</name>
    <dbReference type="NCBI Taxonomy" id="1194083"/>
    <lineage>
        <taxon>Bacteria</taxon>
        <taxon>Bacillati</taxon>
        <taxon>Actinomycetota</taxon>
        <taxon>Actinomycetes</taxon>
        <taxon>Micrococcales</taxon>
        <taxon>Intrasporangiaceae</taxon>
        <taxon>Nostocoides</taxon>
    </lineage>
</organism>
<dbReference type="SUPFAM" id="SSF55931">
    <property type="entry name" value="Glutamine synthetase/guanido kinase"/>
    <property type="match status" value="1"/>
</dbReference>
<protein>
    <submittedName>
        <fullName evidence="1">Putative enzyme</fullName>
        <ecNumber evidence="1">6.3.-.-</ecNumber>
    </submittedName>
</protein>
<accession>A0A077LVL6</accession>
<proteinExistence type="predicted"/>
<name>A0A077LVL6_9MICO</name>
<keyword evidence="2" id="KW-1185">Reference proteome</keyword>
<dbReference type="Gene3D" id="3.30.590.20">
    <property type="match status" value="1"/>
</dbReference>
<evidence type="ECO:0000313" key="2">
    <source>
        <dbReference type="Proteomes" id="UP000035721"/>
    </source>
</evidence>
<comment type="caution">
    <text evidence="1">The sequence shown here is derived from an EMBL/GenBank/DDBJ whole genome shotgun (WGS) entry which is preliminary data.</text>
</comment>
<reference evidence="1 2" key="1">
    <citation type="journal article" date="2013" name="ISME J.">
        <title>A metabolic model for members of the genus Tetrasphaera involved in enhanced biological phosphorus removal.</title>
        <authorList>
            <person name="Kristiansen R."/>
            <person name="Nguyen H.T.T."/>
            <person name="Saunders A.M."/>
            <person name="Nielsen J.L."/>
            <person name="Wimmer R."/>
            <person name="Le V.Q."/>
            <person name="McIlroy S.J."/>
            <person name="Petrovski S."/>
            <person name="Seviour R.J."/>
            <person name="Calteau A."/>
            <person name="Nielsen K.L."/>
            <person name="Nielsen P.H."/>
        </authorList>
    </citation>
    <scope>NUCLEOTIDE SEQUENCE [LARGE SCALE GENOMIC DNA]</scope>
    <source>
        <strain evidence="1 2">T1-X7</strain>
    </source>
</reference>
<dbReference type="AlphaFoldDB" id="A0A077LVL6"/>
<dbReference type="InterPro" id="IPR014746">
    <property type="entry name" value="Gln_synth/guanido_kin_cat_dom"/>
</dbReference>
<dbReference type="GO" id="GO:0016874">
    <property type="term" value="F:ligase activity"/>
    <property type="evidence" value="ECO:0007669"/>
    <property type="project" value="UniProtKB-KW"/>
</dbReference>
<evidence type="ECO:0000313" key="1">
    <source>
        <dbReference type="EMBL" id="CCH77721.1"/>
    </source>
</evidence>
<dbReference type="OrthoDB" id="9803842at2"/>
<dbReference type="EC" id="6.3.-.-" evidence="1"/>
<dbReference type="RefSeq" id="WP_048554660.1">
    <property type="nucleotide sequence ID" value="NZ_HF570958.1"/>
</dbReference>
<gene>
    <name evidence="1" type="ORF">BN12_2190006</name>
</gene>
<keyword evidence="1" id="KW-0436">Ligase</keyword>
<dbReference type="EMBL" id="CAJB01000134">
    <property type="protein sequence ID" value="CCH77721.1"/>
    <property type="molecule type" value="Genomic_DNA"/>
</dbReference>